<organism evidence="8 9">
    <name type="scientific">Ilumatobacter coccineus (strain NBRC 103263 / KCTC 29153 / YM16-304)</name>
    <dbReference type="NCBI Taxonomy" id="1313172"/>
    <lineage>
        <taxon>Bacteria</taxon>
        <taxon>Bacillati</taxon>
        <taxon>Actinomycetota</taxon>
        <taxon>Acidimicrobiia</taxon>
        <taxon>Acidimicrobiales</taxon>
        <taxon>Ilumatobacteraceae</taxon>
        <taxon>Ilumatobacter</taxon>
    </lineage>
</organism>
<gene>
    <name evidence="8" type="primary">comEC</name>
    <name evidence="8" type="ORF">YM304_21020</name>
</gene>
<feature type="transmembrane region" description="Helical" evidence="6">
    <location>
        <begin position="339"/>
        <end position="362"/>
    </location>
</feature>
<evidence type="ECO:0000256" key="5">
    <source>
        <dbReference type="ARBA" id="ARBA00023136"/>
    </source>
</evidence>
<dbReference type="EMBL" id="AP012057">
    <property type="protein sequence ID" value="BAN02416.1"/>
    <property type="molecule type" value="Genomic_DNA"/>
</dbReference>
<accession>A0A6C7EEK7</accession>
<feature type="transmembrane region" description="Helical" evidence="6">
    <location>
        <begin position="483"/>
        <end position="500"/>
    </location>
</feature>
<feature type="domain" description="ComEC/Rec2-related protein" evidence="7">
    <location>
        <begin position="242"/>
        <end position="500"/>
    </location>
</feature>
<protein>
    <submittedName>
        <fullName evidence="8">Putative competence protein ComEC</fullName>
    </submittedName>
</protein>
<proteinExistence type="predicted"/>
<evidence type="ECO:0000256" key="3">
    <source>
        <dbReference type="ARBA" id="ARBA00022692"/>
    </source>
</evidence>
<dbReference type="KEGG" id="aym:YM304_21020"/>
<evidence type="ECO:0000256" key="6">
    <source>
        <dbReference type="SAM" id="Phobius"/>
    </source>
</evidence>
<keyword evidence="4 6" id="KW-1133">Transmembrane helix</keyword>
<evidence type="ECO:0000259" key="7">
    <source>
        <dbReference type="Pfam" id="PF03772"/>
    </source>
</evidence>
<evidence type="ECO:0000313" key="8">
    <source>
        <dbReference type="EMBL" id="BAN02416.1"/>
    </source>
</evidence>
<name>A0A6C7EEK7_ILUCY</name>
<reference evidence="8 9" key="1">
    <citation type="journal article" date="2013" name="Int. J. Syst. Evol. Microbiol.">
        <title>Ilumatobacter nonamiense sp. nov. and Ilumatobacter coccineum sp. nov., isolated from seashore sand.</title>
        <authorList>
            <person name="Matsumoto A."/>
            <person name="Kasai H."/>
            <person name="Matsuo Y."/>
            <person name="Shizuri Y."/>
            <person name="Ichikawa N."/>
            <person name="Fujita N."/>
            <person name="Omura S."/>
            <person name="Takahashi Y."/>
        </authorList>
    </citation>
    <scope>NUCLEOTIDE SEQUENCE [LARGE SCALE GENOMIC DNA]</scope>
    <source>
        <strain evidence="9">NBRC 103263 / KCTC 29153 / YM16-304</strain>
    </source>
</reference>
<dbReference type="InterPro" id="IPR004477">
    <property type="entry name" value="ComEC_N"/>
</dbReference>
<dbReference type="Pfam" id="PF03772">
    <property type="entry name" value="Competence"/>
    <property type="match status" value="1"/>
</dbReference>
<feature type="transmembrane region" description="Helical" evidence="6">
    <location>
        <begin position="424"/>
        <end position="446"/>
    </location>
</feature>
<sequence length="516" mass="55131">MRIRERYHLGPSMSLYSALVALDGDTRSEVGAGIDTRGTRYAIDAAERGHLHVATRHMVVIASSTVVGVWTRDVVVAAAVGLVVGVLCRRRALIALAVVLAVFGALRSERSWLGLAPDRLGPFEGWVRLVDDPQPYPSSTRVIVEVDGERFELWSRGRAQQLRIGEWRGGEWVRVSGRRVALDAERSGRVAWQHVVGELRLDWASDVWAGGAVARASNRVREAIERAGDALPGADGPLFRGLVVGDDREQPRAMIERFRASGLSHLTAVSGQNVSFVLAASGPLLRRLRPWARWAATVGLIAWFVALTRFEPSIVRAGVMAGLSATAFVLGRERAPVRILAVAVIGLVLIDPLLVWSIGFWLSVGATLGVSSAGPWIARRIESLDPTRLFALPIGVTLGAQLGVVVPSVLVFGRLPLVSIPANLLAVPVAGAVMLYGMPAGLIAGWCPPLAPVLMFPARLGTRWVDTVASVGARIEPGPSGQIVGWILVAVAVGVLLYVASRRDALGRCADSAADS</sequence>
<evidence type="ECO:0000256" key="2">
    <source>
        <dbReference type="ARBA" id="ARBA00022475"/>
    </source>
</evidence>
<dbReference type="NCBIfam" id="TIGR00360">
    <property type="entry name" value="ComEC_N-term"/>
    <property type="match status" value="1"/>
</dbReference>
<evidence type="ECO:0000313" key="9">
    <source>
        <dbReference type="Proteomes" id="UP000011863"/>
    </source>
</evidence>
<keyword evidence="3 6" id="KW-0812">Transmembrane</keyword>
<feature type="transmembrane region" description="Helical" evidence="6">
    <location>
        <begin position="390"/>
        <end position="412"/>
    </location>
</feature>
<feature type="transmembrane region" description="Helical" evidence="6">
    <location>
        <begin position="291"/>
        <end position="308"/>
    </location>
</feature>
<dbReference type="GO" id="GO:0005886">
    <property type="term" value="C:plasma membrane"/>
    <property type="evidence" value="ECO:0007669"/>
    <property type="project" value="UniProtKB-SubCell"/>
</dbReference>
<evidence type="ECO:0000256" key="4">
    <source>
        <dbReference type="ARBA" id="ARBA00022989"/>
    </source>
</evidence>
<dbReference type="PANTHER" id="PTHR30619">
    <property type="entry name" value="DNA INTERNALIZATION/COMPETENCE PROTEIN COMEC/REC2"/>
    <property type="match status" value="1"/>
</dbReference>
<keyword evidence="2" id="KW-1003">Cell membrane</keyword>
<keyword evidence="9" id="KW-1185">Reference proteome</keyword>
<dbReference type="Proteomes" id="UP000011863">
    <property type="component" value="Chromosome"/>
</dbReference>
<dbReference type="PANTHER" id="PTHR30619:SF7">
    <property type="entry name" value="BETA-LACTAMASE DOMAIN PROTEIN"/>
    <property type="match status" value="1"/>
</dbReference>
<keyword evidence="5 6" id="KW-0472">Membrane</keyword>
<evidence type="ECO:0000256" key="1">
    <source>
        <dbReference type="ARBA" id="ARBA00004651"/>
    </source>
</evidence>
<comment type="subcellular location">
    <subcellularLocation>
        <location evidence="1">Cell membrane</location>
        <topology evidence="1">Multi-pass membrane protein</topology>
    </subcellularLocation>
</comment>
<dbReference type="AlphaFoldDB" id="A0A6C7EEK7"/>
<dbReference type="InterPro" id="IPR052159">
    <property type="entry name" value="Competence_DNA_uptake"/>
</dbReference>
<dbReference type="OrthoDB" id="7177610at2"/>